<protein>
    <submittedName>
        <fullName evidence="1">Uncharacterized protein</fullName>
    </submittedName>
</protein>
<name>A0A2P2Q937_RHIMU</name>
<evidence type="ECO:0000313" key="1">
    <source>
        <dbReference type="EMBL" id="MBX63505.1"/>
    </source>
</evidence>
<dbReference type="EMBL" id="GGEC01083021">
    <property type="protein sequence ID" value="MBX63505.1"/>
    <property type="molecule type" value="Transcribed_RNA"/>
</dbReference>
<organism evidence="1">
    <name type="scientific">Rhizophora mucronata</name>
    <name type="common">Asiatic mangrove</name>
    <dbReference type="NCBI Taxonomy" id="61149"/>
    <lineage>
        <taxon>Eukaryota</taxon>
        <taxon>Viridiplantae</taxon>
        <taxon>Streptophyta</taxon>
        <taxon>Embryophyta</taxon>
        <taxon>Tracheophyta</taxon>
        <taxon>Spermatophyta</taxon>
        <taxon>Magnoliopsida</taxon>
        <taxon>eudicotyledons</taxon>
        <taxon>Gunneridae</taxon>
        <taxon>Pentapetalae</taxon>
        <taxon>rosids</taxon>
        <taxon>fabids</taxon>
        <taxon>Malpighiales</taxon>
        <taxon>Rhizophoraceae</taxon>
        <taxon>Rhizophora</taxon>
    </lineage>
</organism>
<accession>A0A2P2Q937</accession>
<sequence>MFLVLCVRFGLIKAFE</sequence>
<reference evidence="1" key="1">
    <citation type="submission" date="2018-02" db="EMBL/GenBank/DDBJ databases">
        <title>Rhizophora mucronata_Transcriptome.</title>
        <authorList>
            <person name="Meera S.P."/>
            <person name="Sreeshan A."/>
            <person name="Augustine A."/>
        </authorList>
    </citation>
    <scope>NUCLEOTIDE SEQUENCE</scope>
    <source>
        <tissue evidence="1">Leaf</tissue>
    </source>
</reference>
<dbReference type="AlphaFoldDB" id="A0A2P2Q937"/>
<proteinExistence type="predicted"/>